<evidence type="ECO:0000256" key="4">
    <source>
        <dbReference type="ARBA" id="ARBA00022692"/>
    </source>
</evidence>
<name>A0A5P1F5G6_ASPOF</name>
<evidence type="ECO:0000256" key="5">
    <source>
        <dbReference type="ARBA" id="ARBA00022729"/>
    </source>
</evidence>
<sequence>MDDLPLWGFVGEMDKNNKKNHYLFIHKNILVQYSGNQIIHVNLTQESPKLLEAGKKIDMTYSVKWSETNVTFAHRFDIYLDYPFFERQARSYCHDLYSVLCFNFIHCRLHKWWSLLTQWRQKLDKVDDPLSISVPIFVLWNWLPTQHSCYLLWVTCSYSFWNNSSCVHTLGFHLFSLGTSRNCCWQKLEWCSK</sequence>
<dbReference type="GO" id="GO:0000139">
    <property type="term" value="C:Golgi membrane"/>
    <property type="evidence" value="ECO:0007669"/>
    <property type="project" value="UniProtKB-SubCell"/>
</dbReference>
<dbReference type="Gramene" id="ONK73003">
    <property type="protein sequence ID" value="ONK73003"/>
    <property type="gene ID" value="A4U43_C04F26020"/>
</dbReference>
<keyword evidence="8" id="KW-0472">Membrane</keyword>
<comment type="similarity">
    <text evidence="3 9">Belongs to the nonaspanin (TM9SF) (TC 9.A.2) family.</text>
</comment>
<gene>
    <name evidence="10" type="ORF">A4U43_C04F26020</name>
</gene>
<evidence type="ECO:0000256" key="6">
    <source>
        <dbReference type="ARBA" id="ARBA00022753"/>
    </source>
</evidence>
<protein>
    <recommendedName>
        <fullName evidence="9">Transmembrane 9 superfamily member</fullName>
    </recommendedName>
</protein>
<dbReference type="PANTHER" id="PTHR10766:SF41">
    <property type="entry name" value="TRANSMEMBRANE 9 SUPERFAMILY MEMBER 3"/>
    <property type="match status" value="1"/>
</dbReference>
<accession>A0A5P1F5G6</accession>
<evidence type="ECO:0000256" key="1">
    <source>
        <dbReference type="ARBA" id="ARBA00004337"/>
    </source>
</evidence>
<evidence type="ECO:0000256" key="2">
    <source>
        <dbReference type="ARBA" id="ARBA00004653"/>
    </source>
</evidence>
<dbReference type="InterPro" id="IPR004240">
    <property type="entry name" value="EMP70"/>
</dbReference>
<evidence type="ECO:0000313" key="10">
    <source>
        <dbReference type="EMBL" id="ONK73003.1"/>
    </source>
</evidence>
<comment type="subcellular location">
    <subcellularLocation>
        <location evidence="1">Endosome membrane</location>
        <topology evidence="1">Multi-pass membrane protein</topology>
    </subcellularLocation>
    <subcellularLocation>
        <location evidence="2">Golgi apparatus membrane</location>
        <topology evidence="2">Multi-pass membrane protein</topology>
    </subcellularLocation>
</comment>
<dbReference type="Proteomes" id="UP000243459">
    <property type="component" value="Chromosome 4"/>
</dbReference>
<dbReference type="AlphaFoldDB" id="A0A5P1F5G6"/>
<proteinExistence type="inferred from homology"/>
<keyword evidence="6" id="KW-0967">Endosome</keyword>
<dbReference type="EMBL" id="CM007384">
    <property type="protein sequence ID" value="ONK73003.1"/>
    <property type="molecule type" value="Genomic_DNA"/>
</dbReference>
<keyword evidence="4" id="KW-0812">Transmembrane</keyword>
<dbReference type="PANTHER" id="PTHR10766">
    <property type="entry name" value="TRANSMEMBRANE 9 SUPERFAMILY PROTEIN"/>
    <property type="match status" value="1"/>
</dbReference>
<keyword evidence="11" id="KW-1185">Reference proteome</keyword>
<evidence type="ECO:0000256" key="3">
    <source>
        <dbReference type="ARBA" id="ARBA00005227"/>
    </source>
</evidence>
<evidence type="ECO:0000256" key="8">
    <source>
        <dbReference type="ARBA" id="ARBA00023136"/>
    </source>
</evidence>
<dbReference type="GO" id="GO:0072657">
    <property type="term" value="P:protein localization to membrane"/>
    <property type="evidence" value="ECO:0007669"/>
    <property type="project" value="TreeGrafter"/>
</dbReference>
<evidence type="ECO:0000256" key="7">
    <source>
        <dbReference type="ARBA" id="ARBA00022989"/>
    </source>
</evidence>
<dbReference type="Pfam" id="PF02990">
    <property type="entry name" value="EMP70"/>
    <property type="match status" value="1"/>
</dbReference>
<organism evidence="10 11">
    <name type="scientific">Asparagus officinalis</name>
    <name type="common">Garden asparagus</name>
    <dbReference type="NCBI Taxonomy" id="4686"/>
    <lineage>
        <taxon>Eukaryota</taxon>
        <taxon>Viridiplantae</taxon>
        <taxon>Streptophyta</taxon>
        <taxon>Embryophyta</taxon>
        <taxon>Tracheophyta</taxon>
        <taxon>Spermatophyta</taxon>
        <taxon>Magnoliopsida</taxon>
        <taxon>Liliopsida</taxon>
        <taxon>Asparagales</taxon>
        <taxon>Asparagaceae</taxon>
        <taxon>Asparagoideae</taxon>
        <taxon>Asparagus</taxon>
    </lineage>
</organism>
<reference evidence="11" key="1">
    <citation type="journal article" date="2017" name="Nat. Commun.">
        <title>The asparagus genome sheds light on the origin and evolution of a young Y chromosome.</title>
        <authorList>
            <person name="Harkess A."/>
            <person name="Zhou J."/>
            <person name="Xu C."/>
            <person name="Bowers J.E."/>
            <person name="Van der Hulst R."/>
            <person name="Ayyampalayam S."/>
            <person name="Mercati F."/>
            <person name="Riccardi P."/>
            <person name="McKain M.R."/>
            <person name="Kakrana A."/>
            <person name="Tang H."/>
            <person name="Ray J."/>
            <person name="Groenendijk J."/>
            <person name="Arikit S."/>
            <person name="Mathioni S.M."/>
            <person name="Nakano M."/>
            <person name="Shan H."/>
            <person name="Telgmann-Rauber A."/>
            <person name="Kanno A."/>
            <person name="Yue Z."/>
            <person name="Chen H."/>
            <person name="Li W."/>
            <person name="Chen Y."/>
            <person name="Xu X."/>
            <person name="Zhang Y."/>
            <person name="Luo S."/>
            <person name="Chen H."/>
            <person name="Gao J."/>
            <person name="Mao Z."/>
            <person name="Pires J.C."/>
            <person name="Luo M."/>
            <person name="Kudrna D."/>
            <person name="Wing R.A."/>
            <person name="Meyers B.C."/>
            <person name="Yi K."/>
            <person name="Kong H."/>
            <person name="Lavrijsen P."/>
            <person name="Sunseri F."/>
            <person name="Falavigna A."/>
            <person name="Ye Y."/>
            <person name="Leebens-Mack J.H."/>
            <person name="Chen G."/>
        </authorList>
    </citation>
    <scope>NUCLEOTIDE SEQUENCE [LARGE SCALE GENOMIC DNA]</scope>
    <source>
        <strain evidence="11">cv. DH0086</strain>
    </source>
</reference>
<evidence type="ECO:0000313" key="11">
    <source>
        <dbReference type="Proteomes" id="UP000243459"/>
    </source>
</evidence>
<evidence type="ECO:0000256" key="9">
    <source>
        <dbReference type="RuleBase" id="RU363079"/>
    </source>
</evidence>
<dbReference type="GO" id="GO:0010008">
    <property type="term" value="C:endosome membrane"/>
    <property type="evidence" value="ECO:0007669"/>
    <property type="project" value="UniProtKB-SubCell"/>
</dbReference>
<keyword evidence="5" id="KW-0732">Signal</keyword>
<keyword evidence="7" id="KW-1133">Transmembrane helix</keyword>